<dbReference type="EMBL" id="CAXAMN010026318">
    <property type="protein sequence ID" value="CAK9102206.1"/>
    <property type="molecule type" value="Genomic_DNA"/>
</dbReference>
<evidence type="ECO:0000313" key="3">
    <source>
        <dbReference type="Proteomes" id="UP001642484"/>
    </source>
</evidence>
<feature type="compositionally biased region" description="Acidic residues" evidence="1">
    <location>
        <begin position="85"/>
        <end position="99"/>
    </location>
</feature>
<feature type="non-terminal residue" evidence="2">
    <location>
        <position position="318"/>
    </location>
</feature>
<proteinExistence type="predicted"/>
<reference evidence="2 3" key="1">
    <citation type="submission" date="2024-02" db="EMBL/GenBank/DDBJ databases">
        <authorList>
            <person name="Chen Y."/>
            <person name="Shah S."/>
            <person name="Dougan E. K."/>
            <person name="Thang M."/>
            <person name="Chan C."/>
        </authorList>
    </citation>
    <scope>NUCLEOTIDE SEQUENCE [LARGE SCALE GENOMIC DNA]</scope>
</reference>
<keyword evidence="3" id="KW-1185">Reference proteome</keyword>
<evidence type="ECO:0000313" key="2">
    <source>
        <dbReference type="EMBL" id="CAK9102206.1"/>
    </source>
</evidence>
<organism evidence="2 3">
    <name type="scientific">Durusdinium trenchii</name>
    <dbReference type="NCBI Taxonomy" id="1381693"/>
    <lineage>
        <taxon>Eukaryota</taxon>
        <taxon>Sar</taxon>
        <taxon>Alveolata</taxon>
        <taxon>Dinophyceae</taxon>
        <taxon>Suessiales</taxon>
        <taxon>Symbiodiniaceae</taxon>
        <taxon>Durusdinium</taxon>
    </lineage>
</organism>
<feature type="region of interest" description="Disordered" evidence="1">
    <location>
        <begin position="75"/>
        <end position="99"/>
    </location>
</feature>
<name>A0ABP0RSL4_9DINO</name>
<evidence type="ECO:0000256" key="1">
    <source>
        <dbReference type="SAM" id="MobiDB-lite"/>
    </source>
</evidence>
<protein>
    <submittedName>
        <fullName evidence="2">Uncharacterized protein</fullName>
    </submittedName>
</protein>
<gene>
    <name evidence="2" type="ORF">CCMP2556_LOCUS48112</name>
</gene>
<feature type="compositionally biased region" description="Basic and acidic residues" evidence="1">
    <location>
        <begin position="75"/>
        <end position="84"/>
    </location>
</feature>
<comment type="caution">
    <text evidence="2">The sequence shown here is derived from an EMBL/GenBank/DDBJ whole genome shotgun (WGS) entry which is preliminary data.</text>
</comment>
<dbReference type="Proteomes" id="UP001642484">
    <property type="component" value="Unassembled WGS sequence"/>
</dbReference>
<accession>A0ABP0RSL4</accession>
<sequence>MKPRANGKLLVPQELADQWQNGDQNKLLEEFQKANFDKDLFVKNATKRIRQHITEKDLWVDGDFVSEQDMKDEGISEKRKRDLIEQEDSDVGSEDLDGELDVGSCEQQRNEAADAHAAAGKMLKKITFPEMDDDALPSTYCIKVLGCLGKWSAKMYDLAELVEKAKTCAKELDNLQETAPAKVVAEKSNAMAEEFGPGFAQRSLGTRGRSFKNASRQYKLLGVARNYLASCILLMGSMGLFDEGVAGESCSVGARLERAYGSLRLFCQVQKLGLRLRGFTIQNFHQGPNQAFPYVGSKGSDTIIIMKWLLFFARLQLE</sequence>